<reference evidence="1" key="1">
    <citation type="journal article" date="2020" name="Stud. Mycol.">
        <title>101 Dothideomycetes genomes: a test case for predicting lifestyles and emergence of pathogens.</title>
        <authorList>
            <person name="Haridas S."/>
            <person name="Albert R."/>
            <person name="Binder M."/>
            <person name="Bloem J."/>
            <person name="Labutti K."/>
            <person name="Salamov A."/>
            <person name="Andreopoulos B."/>
            <person name="Baker S."/>
            <person name="Barry K."/>
            <person name="Bills G."/>
            <person name="Bluhm B."/>
            <person name="Cannon C."/>
            <person name="Castanera R."/>
            <person name="Culley D."/>
            <person name="Daum C."/>
            <person name="Ezra D."/>
            <person name="Gonzalez J."/>
            <person name="Henrissat B."/>
            <person name="Kuo A."/>
            <person name="Liang C."/>
            <person name="Lipzen A."/>
            <person name="Lutzoni F."/>
            <person name="Magnuson J."/>
            <person name="Mondo S."/>
            <person name="Nolan M."/>
            <person name="Ohm R."/>
            <person name="Pangilinan J."/>
            <person name="Park H.-J."/>
            <person name="Ramirez L."/>
            <person name="Alfaro M."/>
            <person name="Sun H."/>
            <person name="Tritt A."/>
            <person name="Yoshinaga Y."/>
            <person name="Zwiers L.-H."/>
            <person name="Turgeon B."/>
            <person name="Goodwin S."/>
            <person name="Spatafora J."/>
            <person name="Crous P."/>
            <person name="Grigoriev I."/>
        </authorList>
    </citation>
    <scope>NUCLEOTIDE SEQUENCE</scope>
    <source>
        <strain evidence="1">CBS 525.71</strain>
    </source>
</reference>
<dbReference type="Proteomes" id="UP000799754">
    <property type="component" value="Unassembled WGS sequence"/>
</dbReference>
<accession>A0ACB6RI13</accession>
<keyword evidence="2" id="KW-1185">Reference proteome</keyword>
<name>A0ACB6RI13_9PLEO</name>
<proteinExistence type="predicted"/>
<protein>
    <submittedName>
        <fullName evidence="1">Uncharacterized protein</fullName>
    </submittedName>
</protein>
<comment type="caution">
    <text evidence="1">The sequence shown here is derived from an EMBL/GenBank/DDBJ whole genome shotgun (WGS) entry which is preliminary data.</text>
</comment>
<organism evidence="1 2">
    <name type="scientific">Macroventuria anomochaeta</name>
    <dbReference type="NCBI Taxonomy" id="301207"/>
    <lineage>
        <taxon>Eukaryota</taxon>
        <taxon>Fungi</taxon>
        <taxon>Dikarya</taxon>
        <taxon>Ascomycota</taxon>
        <taxon>Pezizomycotina</taxon>
        <taxon>Dothideomycetes</taxon>
        <taxon>Pleosporomycetidae</taxon>
        <taxon>Pleosporales</taxon>
        <taxon>Pleosporineae</taxon>
        <taxon>Didymellaceae</taxon>
        <taxon>Macroventuria</taxon>
    </lineage>
</organism>
<evidence type="ECO:0000313" key="1">
    <source>
        <dbReference type="EMBL" id="KAF2621394.1"/>
    </source>
</evidence>
<gene>
    <name evidence="1" type="ORF">BU25DRAFT_239250</name>
</gene>
<sequence>MKGRKLWQSESRCYIHPWHRYDKTVCSDVRDRMSSMISFIDSVIAVTLDYDKSALEPFVELVDHQLQHDDIYGFMSSIWNLLEILELDEDDKTIQRYLNKWESEGMLDFTLKLGFKENDQLCPSIRGEQPHPFSTSRSIVYICAVFRPILLH</sequence>
<evidence type="ECO:0000313" key="2">
    <source>
        <dbReference type="Proteomes" id="UP000799754"/>
    </source>
</evidence>
<dbReference type="EMBL" id="MU006756">
    <property type="protein sequence ID" value="KAF2621394.1"/>
    <property type="molecule type" value="Genomic_DNA"/>
</dbReference>